<accession>A0A835JNK9</accession>
<dbReference type="EMBL" id="JADGMS010000011">
    <property type="protein sequence ID" value="KAF9673017.1"/>
    <property type="molecule type" value="Genomic_DNA"/>
</dbReference>
<keyword evidence="2" id="KW-1185">Reference proteome</keyword>
<protein>
    <submittedName>
        <fullName evidence="1">Uncharacterized protein</fullName>
    </submittedName>
</protein>
<proteinExistence type="predicted"/>
<evidence type="ECO:0000313" key="2">
    <source>
        <dbReference type="Proteomes" id="UP000657918"/>
    </source>
</evidence>
<dbReference type="Proteomes" id="UP000657918">
    <property type="component" value="Chromosome 11"/>
</dbReference>
<comment type="caution">
    <text evidence="1">The sequence shown here is derived from an EMBL/GenBank/DDBJ whole genome shotgun (WGS) entry which is preliminary data.</text>
</comment>
<sequence>MAFTYTALSTLCSNRSLKIYFKDVDTAPLLLHYKLVKEYLQQVLLAEVSISPICLRMSIKQGTNRQVRFAWFASQPPQPCGDR</sequence>
<reference evidence="1 2" key="1">
    <citation type="submission" date="2020-10" db="EMBL/GenBank/DDBJ databases">
        <title>Plant Genome Project.</title>
        <authorList>
            <person name="Zhang R.-G."/>
        </authorList>
    </citation>
    <scope>NUCLEOTIDE SEQUENCE [LARGE SCALE GENOMIC DNA]</scope>
    <source>
        <strain evidence="1">FAFU-HL-1</strain>
        <tissue evidence="1">Leaf</tissue>
    </source>
</reference>
<name>A0A835JNK9_9ROSI</name>
<gene>
    <name evidence="1" type="ORF">SADUNF_Sadunf11G0104500</name>
</gene>
<organism evidence="1 2">
    <name type="scientific">Salix dunnii</name>
    <dbReference type="NCBI Taxonomy" id="1413687"/>
    <lineage>
        <taxon>Eukaryota</taxon>
        <taxon>Viridiplantae</taxon>
        <taxon>Streptophyta</taxon>
        <taxon>Embryophyta</taxon>
        <taxon>Tracheophyta</taxon>
        <taxon>Spermatophyta</taxon>
        <taxon>Magnoliopsida</taxon>
        <taxon>eudicotyledons</taxon>
        <taxon>Gunneridae</taxon>
        <taxon>Pentapetalae</taxon>
        <taxon>rosids</taxon>
        <taxon>fabids</taxon>
        <taxon>Malpighiales</taxon>
        <taxon>Salicaceae</taxon>
        <taxon>Saliceae</taxon>
        <taxon>Salix</taxon>
    </lineage>
</organism>
<evidence type="ECO:0000313" key="1">
    <source>
        <dbReference type="EMBL" id="KAF9673017.1"/>
    </source>
</evidence>
<dbReference type="AlphaFoldDB" id="A0A835JNK9"/>